<evidence type="ECO:0000256" key="2">
    <source>
        <dbReference type="ARBA" id="ARBA00006434"/>
    </source>
</evidence>
<dbReference type="GO" id="GO:0005307">
    <property type="term" value="F:choline:sodium symporter activity"/>
    <property type="evidence" value="ECO:0000318"/>
    <property type="project" value="GO_Central"/>
</dbReference>
<sequence>MAVNWVGIAGIVVFYIIILVVGLWASRKSKGDSDPDSVLVASRDMSLFVGVWTTAATIVGGAYINGAAESVFESGLAWTQAPWAYAISMPLGGILFAKHMRAKGYLTMLDPFQDKYGNRMGGLLFIPALFGEILWSAAILASLGTTMSVILDLNVKLSVIISAVIVAFYTFFGGLYSVAYTDVVQLFCIFVGLWFCVPFVMTNEHAAPITSTSSEWIGTIDPSDAGIWIDFTMLLLLGGITWQAYFQRVLAAKSPEKAQKMSFIAGFVVIIMAIPSVLIGAVGFNTDWNSTALDLNKTNPHDHPSLILPLVIQYLTPTYVAFVGLGALSAAVMSSADSSVLAASSMFAHNIWGGLFRSKVSKRELVWVIRISIVVTTILATIIALTVHSVYYLYVLCSDLVYVIIFPQLVCVLYIKVCNTYGSLVGFVIAILLRIGGGEGSLHIPIFIKFPFYSETKGQLFPFRTFIVVFSFAVIIVISYVTDIVLRRGYLGPRWDIFKCVTSVERVPDEVEHEGEEEKMHMERKRSGEWQLGDVNEMKKPLAGKDESEYIPGESKI</sequence>
<keyword evidence="5" id="KW-0769">Symport</keyword>
<comment type="subcellular location">
    <subcellularLocation>
        <location evidence="1">Membrane</location>
        <topology evidence="1">Multi-pass membrane protein</topology>
    </subcellularLocation>
</comment>
<name>A0A7M7HN40_STRPU</name>
<feature type="transmembrane region" description="Helical" evidence="14">
    <location>
        <begin position="121"/>
        <end position="143"/>
    </location>
</feature>
<protein>
    <recommendedName>
        <fullName evidence="17">High-affinity choline transporter 1</fullName>
    </recommendedName>
</protein>
<dbReference type="InParanoid" id="A0A7M7HN40"/>
<evidence type="ECO:0000313" key="16">
    <source>
        <dbReference type="Proteomes" id="UP000007110"/>
    </source>
</evidence>
<keyword evidence="7 14" id="KW-1133">Transmembrane helix</keyword>
<feature type="transmembrane region" description="Helical" evidence="14">
    <location>
        <begin position="183"/>
        <end position="201"/>
    </location>
</feature>
<dbReference type="InterPro" id="IPR052244">
    <property type="entry name" value="Choline_transporter"/>
</dbReference>
<dbReference type="OrthoDB" id="546820at2759"/>
<reference evidence="16" key="1">
    <citation type="submission" date="2015-02" db="EMBL/GenBank/DDBJ databases">
        <title>Genome sequencing for Strongylocentrotus purpuratus.</title>
        <authorList>
            <person name="Murali S."/>
            <person name="Liu Y."/>
            <person name="Vee V."/>
            <person name="English A."/>
            <person name="Wang M."/>
            <person name="Skinner E."/>
            <person name="Han Y."/>
            <person name="Muzny D.M."/>
            <person name="Worley K.C."/>
            <person name="Gibbs R.A."/>
        </authorList>
    </citation>
    <scope>NUCLEOTIDE SEQUENCE</scope>
</reference>
<dbReference type="FunFam" id="1.20.1730.10:FF:000008">
    <property type="entry name" value="High affinity choline transporter 1"/>
    <property type="match status" value="1"/>
</dbReference>
<evidence type="ECO:0000256" key="6">
    <source>
        <dbReference type="ARBA" id="ARBA00022979"/>
    </source>
</evidence>
<feature type="transmembrane region" description="Helical" evidence="14">
    <location>
        <begin position="306"/>
        <end position="328"/>
    </location>
</feature>
<dbReference type="OMA" id="IGHENMA"/>
<dbReference type="EnsemblMetazoa" id="XM_011675698">
    <property type="protein sequence ID" value="XP_011674000"/>
    <property type="gene ID" value="LOC100889402"/>
</dbReference>
<feature type="transmembrane region" description="Helical" evidence="14">
    <location>
        <begin position="391"/>
        <end position="415"/>
    </location>
</feature>
<dbReference type="InterPro" id="IPR038377">
    <property type="entry name" value="Na/Glc_symporter_sf"/>
</dbReference>
<evidence type="ECO:0000256" key="1">
    <source>
        <dbReference type="ARBA" id="ARBA00004141"/>
    </source>
</evidence>
<feature type="transmembrane region" description="Helical" evidence="14">
    <location>
        <begin position="263"/>
        <end position="286"/>
    </location>
</feature>
<dbReference type="PANTHER" id="PTHR45897">
    <property type="entry name" value="HIGH-AFFINITY CHOLINE TRANSPORTER 1"/>
    <property type="match status" value="1"/>
</dbReference>
<evidence type="ECO:0000256" key="9">
    <source>
        <dbReference type="ARBA" id="ARBA00023065"/>
    </source>
</evidence>
<feature type="transmembrane region" description="Helical" evidence="14">
    <location>
        <begin position="45"/>
        <end position="63"/>
    </location>
</feature>
<proteinExistence type="inferred from homology"/>
<dbReference type="GO" id="GO:0015871">
    <property type="term" value="P:choline transport"/>
    <property type="evidence" value="ECO:0000318"/>
    <property type="project" value="GO_Central"/>
</dbReference>
<keyword evidence="8" id="KW-0915">Sodium</keyword>
<evidence type="ECO:0000256" key="14">
    <source>
        <dbReference type="SAM" id="Phobius"/>
    </source>
</evidence>
<evidence type="ECO:0000256" key="5">
    <source>
        <dbReference type="ARBA" id="ARBA00022847"/>
    </source>
</evidence>
<dbReference type="InterPro" id="IPR001734">
    <property type="entry name" value="Na/solute_symporter"/>
</dbReference>
<evidence type="ECO:0000256" key="13">
    <source>
        <dbReference type="RuleBase" id="RU362091"/>
    </source>
</evidence>
<keyword evidence="6" id="KW-0530">Neurotransmitter biosynthesis</keyword>
<organism evidence="15 16">
    <name type="scientific">Strongylocentrotus purpuratus</name>
    <name type="common">Purple sea urchin</name>
    <dbReference type="NCBI Taxonomy" id="7668"/>
    <lineage>
        <taxon>Eukaryota</taxon>
        <taxon>Metazoa</taxon>
        <taxon>Echinodermata</taxon>
        <taxon>Eleutherozoa</taxon>
        <taxon>Echinozoa</taxon>
        <taxon>Echinoidea</taxon>
        <taxon>Euechinoidea</taxon>
        <taxon>Echinacea</taxon>
        <taxon>Camarodonta</taxon>
        <taxon>Echinidea</taxon>
        <taxon>Strongylocentrotidae</taxon>
        <taxon>Strongylocentrotus</taxon>
    </lineage>
</organism>
<feature type="transmembrane region" description="Helical" evidence="14">
    <location>
        <begin position="225"/>
        <end position="242"/>
    </location>
</feature>
<evidence type="ECO:0008006" key="17">
    <source>
        <dbReference type="Google" id="ProtNLM"/>
    </source>
</evidence>
<evidence type="ECO:0000256" key="11">
    <source>
        <dbReference type="ARBA" id="ARBA00023180"/>
    </source>
</evidence>
<accession>A0A7M7HN40</accession>
<dbReference type="GO" id="GO:0008292">
    <property type="term" value="P:acetylcholine biosynthetic process"/>
    <property type="evidence" value="ECO:0000318"/>
    <property type="project" value="GO_Central"/>
</dbReference>
<evidence type="ECO:0000256" key="12">
    <source>
        <dbReference type="ARBA" id="ARBA00023201"/>
    </source>
</evidence>
<feature type="transmembrane region" description="Helical" evidence="14">
    <location>
        <begin position="6"/>
        <end position="25"/>
    </location>
</feature>
<feature type="transmembrane region" description="Helical" evidence="14">
    <location>
        <begin position="83"/>
        <end position="100"/>
    </location>
</feature>
<feature type="transmembrane region" description="Helical" evidence="14">
    <location>
        <begin position="460"/>
        <end position="481"/>
    </location>
</feature>
<keyword evidence="9" id="KW-0406">Ion transport</keyword>
<dbReference type="CDD" id="cd11474">
    <property type="entry name" value="SLC5sbd_CHT"/>
    <property type="match status" value="1"/>
</dbReference>
<keyword evidence="16" id="KW-1185">Reference proteome</keyword>
<keyword evidence="12" id="KW-0739">Sodium transport</keyword>
<evidence type="ECO:0000256" key="10">
    <source>
        <dbReference type="ARBA" id="ARBA00023136"/>
    </source>
</evidence>
<dbReference type="RefSeq" id="XP_011674000.2">
    <property type="nucleotide sequence ID" value="XM_011675698.2"/>
</dbReference>
<dbReference type="AlphaFoldDB" id="A0A7M7HN40"/>
<evidence type="ECO:0000256" key="3">
    <source>
        <dbReference type="ARBA" id="ARBA00022448"/>
    </source>
</evidence>
<dbReference type="PANTHER" id="PTHR45897:SF4">
    <property type="entry name" value="HIGH-AFFINITY CHOLINE TRANSPORTER 1"/>
    <property type="match status" value="1"/>
</dbReference>
<dbReference type="PROSITE" id="PS50283">
    <property type="entry name" value="NA_SOLUT_SYMP_3"/>
    <property type="match status" value="1"/>
</dbReference>
<dbReference type="Gene3D" id="1.20.1730.10">
    <property type="entry name" value="Sodium/glucose cotransporter"/>
    <property type="match status" value="1"/>
</dbReference>
<dbReference type="GO" id="GO:0005886">
    <property type="term" value="C:plasma membrane"/>
    <property type="evidence" value="ECO:0000318"/>
    <property type="project" value="GO_Central"/>
</dbReference>
<evidence type="ECO:0000256" key="8">
    <source>
        <dbReference type="ARBA" id="ARBA00023053"/>
    </source>
</evidence>
<keyword evidence="10 14" id="KW-0472">Membrane</keyword>
<keyword evidence="4 14" id="KW-0812">Transmembrane</keyword>
<dbReference type="Proteomes" id="UP000007110">
    <property type="component" value="Unassembled WGS sequence"/>
</dbReference>
<keyword evidence="3" id="KW-0813">Transport</keyword>
<evidence type="ECO:0000313" key="15">
    <source>
        <dbReference type="EnsemblMetazoa" id="XP_011674000"/>
    </source>
</evidence>
<feature type="transmembrane region" description="Helical" evidence="14">
    <location>
        <begin position="365"/>
        <end position="385"/>
    </location>
</feature>
<reference evidence="15" key="2">
    <citation type="submission" date="2021-01" db="UniProtKB">
        <authorList>
            <consortium name="EnsemblMetazoa"/>
        </authorList>
    </citation>
    <scope>IDENTIFICATION</scope>
</reference>
<dbReference type="Pfam" id="PF00474">
    <property type="entry name" value="SSF"/>
    <property type="match status" value="1"/>
</dbReference>
<feature type="transmembrane region" description="Helical" evidence="14">
    <location>
        <begin position="155"/>
        <end position="176"/>
    </location>
</feature>
<dbReference type="GeneID" id="100889402"/>
<feature type="transmembrane region" description="Helical" evidence="14">
    <location>
        <begin position="427"/>
        <end position="448"/>
    </location>
</feature>
<evidence type="ECO:0000256" key="4">
    <source>
        <dbReference type="ARBA" id="ARBA00022692"/>
    </source>
</evidence>
<evidence type="ECO:0000256" key="7">
    <source>
        <dbReference type="ARBA" id="ARBA00022989"/>
    </source>
</evidence>
<dbReference type="FunCoup" id="A0A7M7HN40">
    <property type="interactions" value="8"/>
</dbReference>
<dbReference type="KEGG" id="spu:100889402"/>
<comment type="similarity">
    <text evidence="2 13">Belongs to the sodium:solute symporter (SSF) (TC 2.A.21) family.</text>
</comment>
<keyword evidence="11" id="KW-0325">Glycoprotein</keyword>